<reference evidence="1" key="1">
    <citation type="submission" date="2020-05" db="EMBL/GenBank/DDBJ databases">
        <title>Large-scale comparative analyses of tick genomes elucidate their genetic diversity and vector capacities.</title>
        <authorList>
            <person name="Jia N."/>
            <person name="Wang J."/>
            <person name="Shi W."/>
            <person name="Du L."/>
            <person name="Sun Y."/>
            <person name="Zhan W."/>
            <person name="Jiang J."/>
            <person name="Wang Q."/>
            <person name="Zhang B."/>
            <person name="Ji P."/>
            <person name="Sakyi L.B."/>
            <person name="Cui X."/>
            <person name="Yuan T."/>
            <person name="Jiang B."/>
            <person name="Yang W."/>
            <person name="Lam T.T.-Y."/>
            <person name="Chang Q."/>
            <person name="Ding S."/>
            <person name="Wang X."/>
            <person name="Zhu J."/>
            <person name="Ruan X."/>
            <person name="Zhao L."/>
            <person name="Wei J."/>
            <person name="Que T."/>
            <person name="Du C."/>
            <person name="Cheng J."/>
            <person name="Dai P."/>
            <person name="Han X."/>
            <person name="Huang E."/>
            <person name="Gao Y."/>
            <person name="Liu J."/>
            <person name="Shao H."/>
            <person name="Ye R."/>
            <person name="Li L."/>
            <person name="Wei W."/>
            <person name="Wang X."/>
            <person name="Wang C."/>
            <person name="Yang T."/>
            <person name="Huo Q."/>
            <person name="Li W."/>
            <person name="Guo W."/>
            <person name="Chen H."/>
            <person name="Zhou L."/>
            <person name="Ni X."/>
            <person name="Tian J."/>
            <person name="Zhou Y."/>
            <person name="Sheng Y."/>
            <person name="Liu T."/>
            <person name="Pan Y."/>
            <person name="Xia L."/>
            <person name="Li J."/>
            <person name="Zhao F."/>
            <person name="Cao W."/>
        </authorList>
    </citation>
    <scope>NUCLEOTIDE SEQUENCE</scope>
    <source>
        <strain evidence="1">Hyas-2018</strain>
    </source>
</reference>
<organism evidence="1 2">
    <name type="scientific">Hyalomma asiaticum</name>
    <name type="common">Tick</name>
    <dbReference type="NCBI Taxonomy" id="266040"/>
    <lineage>
        <taxon>Eukaryota</taxon>
        <taxon>Metazoa</taxon>
        <taxon>Ecdysozoa</taxon>
        <taxon>Arthropoda</taxon>
        <taxon>Chelicerata</taxon>
        <taxon>Arachnida</taxon>
        <taxon>Acari</taxon>
        <taxon>Parasitiformes</taxon>
        <taxon>Ixodida</taxon>
        <taxon>Ixodoidea</taxon>
        <taxon>Ixodidae</taxon>
        <taxon>Hyalomminae</taxon>
        <taxon>Hyalomma</taxon>
    </lineage>
</organism>
<protein>
    <submittedName>
        <fullName evidence="1">Uncharacterized protein</fullName>
    </submittedName>
</protein>
<name>A0ACB7SIP4_HYAAI</name>
<evidence type="ECO:0000313" key="1">
    <source>
        <dbReference type="EMBL" id="KAH6933942.1"/>
    </source>
</evidence>
<proteinExistence type="predicted"/>
<accession>A0ACB7SIP4</accession>
<evidence type="ECO:0000313" key="2">
    <source>
        <dbReference type="Proteomes" id="UP000821845"/>
    </source>
</evidence>
<keyword evidence="2" id="KW-1185">Reference proteome</keyword>
<gene>
    <name evidence="1" type="ORF">HPB50_019134</name>
</gene>
<dbReference type="Proteomes" id="UP000821845">
    <property type="component" value="Chromosome 4"/>
</dbReference>
<comment type="caution">
    <text evidence="1">The sequence shown here is derived from an EMBL/GenBank/DDBJ whole genome shotgun (WGS) entry which is preliminary data.</text>
</comment>
<dbReference type="EMBL" id="CM023484">
    <property type="protein sequence ID" value="KAH6933942.1"/>
    <property type="molecule type" value="Genomic_DNA"/>
</dbReference>
<sequence length="723" mass="81679">MLFAALAETFGKPLECTMEDWENFKKAYNKVYETKVEEERRRRIFCLNKFRIDINNMKYERRNSTRKEKVDRTADMEDSSGISKKDDHRNESRNLALMLLFCLMGVVPGTVASALLTVLMHRSGSSDHSPTANRSVSRTTASSTQLIMPACATDDCEHLADWLRLKVDQNMDPCDDFYRFVCDDYENLLPFVNLEFDINRISISAAQATSIPAVRQSAWEKAVALFRACLAFVEDGRNETSELISWMTSIGLDLNNLAPSDPFDPVDMIARCSLEFGIPVLFKIHFSGVVLTNNKRRLSPEWNELLEGPVEEMAILTEPVITAEMWNKSLAKHTKNMYHGSDVIDYVKVTPQLLAGILGSKDIGVHGMRGLMAYSLFNQLVDFTKPEELVKNESPENSCYKRASKVMGPAITSRFIYSAVLSKKTLTGVEEMLSNLRKAYQAAINSSSWMTGSARETALRKLHNMRQHVGGLGKLQDGAFIENYYASFPDVPTDQFFNPWREATGAAMRQAWADPAIILSKQMVNAFYLPFWNEMVVLPAIMLPDAFFTEGPSAFNYGSLGMVIGHEIMHGYDVVGSQFDEHANHRPFFSPESTKHYVNNTLCLRNVHRRVHPLARQAALNDTVDSENLADFVGTLMAYSAFSSLPPSKRDVTLPGVGMTANQLFFVSHCTLWCEGQKTTSMRYAPGRSRCIVPLMNMPEFSEAFRCKEDSYMNPPNKCYFWT</sequence>